<sequence length="70" mass="7810">MMLRFSFEVHVGHVSLFVLLGFRKPNKDAKVLPPPDDSGNSPVCIEKGSTKGTFPPHSWGQEAGWEREDD</sequence>
<accession>A0ABU0MSD9</accession>
<evidence type="ECO:0000256" key="1">
    <source>
        <dbReference type="SAM" id="MobiDB-lite"/>
    </source>
</evidence>
<feature type="region of interest" description="Disordered" evidence="1">
    <location>
        <begin position="26"/>
        <end position="70"/>
    </location>
</feature>
<organism evidence="2 3">
    <name type="scientific">Azospirillum picis</name>
    <dbReference type="NCBI Taxonomy" id="488438"/>
    <lineage>
        <taxon>Bacteria</taxon>
        <taxon>Pseudomonadati</taxon>
        <taxon>Pseudomonadota</taxon>
        <taxon>Alphaproteobacteria</taxon>
        <taxon>Rhodospirillales</taxon>
        <taxon>Azospirillaceae</taxon>
        <taxon>Azospirillum</taxon>
    </lineage>
</organism>
<reference evidence="2 3" key="1">
    <citation type="submission" date="2023-07" db="EMBL/GenBank/DDBJ databases">
        <title>Genomic Encyclopedia of Type Strains, Phase IV (KMG-IV): sequencing the most valuable type-strain genomes for metagenomic binning, comparative biology and taxonomic classification.</title>
        <authorList>
            <person name="Goeker M."/>
        </authorList>
    </citation>
    <scope>NUCLEOTIDE SEQUENCE [LARGE SCALE GENOMIC DNA]</scope>
    <source>
        <strain evidence="2 3">DSM 19922</strain>
    </source>
</reference>
<dbReference type="EMBL" id="JAUSVU010000026">
    <property type="protein sequence ID" value="MDQ0536372.1"/>
    <property type="molecule type" value="Genomic_DNA"/>
</dbReference>
<name>A0ABU0MSD9_9PROT</name>
<comment type="caution">
    <text evidence="2">The sequence shown here is derived from an EMBL/GenBank/DDBJ whole genome shotgun (WGS) entry which is preliminary data.</text>
</comment>
<proteinExistence type="predicted"/>
<gene>
    <name evidence="2" type="ORF">QO018_005268</name>
</gene>
<dbReference type="RefSeq" id="WP_209986925.1">
    <property type="nucleotide sequence ID" value="NZ_JAGINO010000020.1"/>
</dbReference>
<evidence type="ECO:0000313" key="3">
    <source>
        <dbReference type="Proteomes" id="UP001244552"/>
    </source>
</evidence>
<dbReference type="Proteomes" id="UP001244552">
    <property type="component" value="Unassembled WGS sequence"/>
</dbReference>
<protein>
    <submittedName>
        <fullName evidence="2">Uncharacterized protein</fullName>
    </submittedName>
</protein>
<keyword evidence="3" id="KW-1185">Reference proteome</keyword>
<evidence type="ECO:0000313" key="2">
    <source>
        <dbReference type="EMBL" id="MDQ0536372.1"/>
    </source>
</evidence>